<organism evidence="2 3">
    <name type="scientific">Variovorax ginsengisoli</name>
    <dbReference type="NCBI Taxonomy" id="363844"/>
    <lineage>
        <taxon>Bacteria</taxon>
        <taxon>Pseudomonadati</taxon>
        <taxon>Pseudomonadota</taxon>
        <taxon>Betaproteobacteria</taxon>
        <taxon>Burkholderiales</taxon>
        <taxon>Comamonadaceae</taxon>
        <taxon>Variovorax</taxon>
    </lineage>
</organism>
<sequence>MNAVTTVPPRRVWWLAAGFIVWCVALAALYAIHAIGCAFGWSAGALRWTLVLVFIAHLVVIGWMWGRFAKGAPDPGSGETGSFLHTAIVWTTITAFASGVLALGPPLLLSACI</sequence>
<protein>
    <submittedName>
        <fullName evidence="2">Uncharacterized protein</fullName>
    </submittedName>
</protein>
<feature type="transmembrane region" description="Helical" evidence="1">
    <location>
        <begin position="12"/>
        <end position="33"/>
    </location>
</feature>
<feature type="transmembrane region" description="Helical" evidence="1">
    <location>
        <begin position="86"/>
        <end position="109"/>
    </location>
</feature>
<evidence type="ECO:0000256" key="1">
    <source>
        <dbReference type="SAM" id="Phobius"/>
    </source>
</evidence>
<keyword evidence="1" id="KW-0812">Transmembrane</keyword>
<keyword evidence="3" id="KW-1185">Reference proteome</keyword>
<evidence type="ECO:0000313" key="2">
    <source>
        <dbReference type="EMBL" id="MDO1532062.1"/>
    </source>
</evidence>
<keyword evidence="1" id="KW-1133">Transmembrane helix</keyword>
<dbReference type="Proteomes" id="UP001169027">
    <property type="component" value="Unassembled WGS sequence"/>
</dbReference>
<accession>A0ABT8RZG6</accession>
<proteinExistence type="predicted"/>
<name>A0ABT8RZG6_9BURK</name>
<feature type="transmembrane region" description="Helical" evidence="1">
    <location>
        <begin position="45"/>
        <end position="66"/>
    </location>
</feature>
<reference evidence="2" key="1">
    <citation type="submission" date="2023-06" db="EMBL/GenBank/DDBJ databases">
        <authorList>
            <person name="Jiang Y."/>
            <person name="Liu Q."/>
        </authorList>
    </citation>
    <scope>NUCLEOTIDE SEQUENCE</scope>
    <source>
        <strain evidence="2">CGMCC 1.12090</strain>
    </source>
</reference>
<dbReference type="RefSeq" id="WP_301805960.1">
    <property type="nucleotide sequence ID" value="NZ_JAUJZH010000004.1"/>
</dbReference>
<comment type="caution">
    <text evidence="2">The sequence shown here is derived from an EMBL/GenBank/DDBJ whole genome shotgun (WGS) entry which is preliminary data.</text>
</comment>
<evidence type="ECO:0000313" key="3">
    <source>
        <dbReference type="Proteomes" id="UP001169027"/>
    </source>
</evidence>
<gene>
    <name evidence="2" type="ORF">Q2T77_07165</name>
</gene>
<dbReference type="EMBL" id="JAUKVY010000004">
    <property type="protein sequence ID" value="MDO1532062.1"/>
    <property type="molecule type" value="Genomic_DNA"/>
</dbReference>
<keyword evidence="1" id="KW-0472">Membrane</keyword>